<feature type="signal peptide" evidence="1">
    <location>
        <begin position="1"/>
        <end position="19"/>
    </location>
</feature>
<dbReference type="SUPFAM" id="SSF54427">
    <property type="entry name" value="NTF2-like"/>
    <property type="match status" value="1"/>
</dbReference>
<dbReference type="InterPro" id="IPR032710">
    <property type="entry name" value="NTF2-like_dom_sf"/>
</dbReference>
<reference evidence="3 4" key="1">
    <citation type="submission" date="2018-03" db="EMBL/GenBank/DDBJ databases">
        <title>Genomic Encyclopedia of Archaeal and Bacterial Type Strains, Phase II (KMG-II): from individual species to whole genera.</title>
        <authorList>
            <person name="Goeker M."/>
        </authorList>
    </citation>
    <scope>NUCLEOTIDE SEQUENCE [LARGE SCALE GENOMIC DNA]</scope>
    <source>
        <strain evidence="3 4">DSM 100346</strain>
    </source>
</reference>
<proteinExistence type="predicted"/>
<evidence type="ECO:0000259" key="2">
    <source>
        <dbReference type="Pfam" id="PF14534"/>
    </source>
</evidence>
<dbReference type="InterPro" id="IPR027843">
    <property type="entry name" value="DUF4440"/>
</dbReference>
<gene>
    <name evidence="3" type="ORF">CLV98_10125</name>
</gene>
<keyword evidence="4" id="KW-1185">Reference proteome</keyword>
<feature type="domain" description="DUF4440" evidence="2">
    <location>
        <begin position="33"/>
        <end position="137"/>
    </location>
</feature>
<accession>A0A316AQY9</accession>
<dbReference type="EMBL" id="QGDT01000001">
    <property type="protein sequence ID" value="PWJ59851.1"/>
    <property type="molecule type" value="Genomic_DNA"/>
</dbReference>
<protein>
    <submittedName>
        <fullName evidence="3">Ketosteroid isomerase-like protein</fullName>
    </submittedName>
</protein>
<sequence>MRNTLLTFVLLLLTTGAYAQSKVDQDQIYDQLNQQVAHWNNGDIAAFMEAYWPSDSLMFVGKSGVTYGYTNTYQNYLKRYPDRATMGILSFEYINMSFPSPGVAFLVGKFHLHRPEKGDASGFYTLLWRKIDGKWRIVVDHTS</sequence>
<dbReference type="GO" id="GO:0016853">
    <property type="term" value="F:isomerase activity"/>
    <property type="evidence" value="ECO:0007669"/>
    <property type="project" value="UniProtKB-KW"/>
</dbReference>
<organism evidence="3 4">
    <name type="scientific">Dyadobacter jejuensis</name>
    <dbReference type="NCBI Taxonomy" id="1082580"/>
    <lineage>
        <taxon>Bacteria</taxon>
        <taxon>Pseudomonadati</taxon>
        <taxon>Bacteroidota</taxon>
        <taxon>Cytophagia</taxon>
        <taxon>Cytophagales</taxon>
        <taxon>Spirosomataceae</taxon>
        <taxon>Dyadobacter</taxon>
    </lineage>
</organism>
<evidence type="ECO:0000313" key="4">
    <source>
        <dbReference type="Proteomes" id="UP000245880"/>
    </source>
</evidence>
<dbReference type="Gene3D" id="3.10.450.50">
    <property type="match status" value="1"/>
</dbReference>
<evidence type="ECO:0000313" key="3">
    <source>
        <dbReference type="EMBL" id="PWJ59851.1"/>
    </source>
</evidence>
<name>A0A316AQY9_9BACT</name>
<dbReference type="Pfam" id="PF14534">
    <property type="entry name" value="DUF4440"/>
    <property type="match status" value="1"/>
</dbReference>
<dbReference type="AlphaFoldDB" id="A0A316AQY9"/>
<dbReference type="Proteomes" id="UP000245880">
    <property type="component" value="Unassembled WGS sequence"/>
</dbReference>
<evidence type="ECO:0000256" key="1">
    <source>
        <dbReference type="SAM" id="SignalP"/>
    </source>
</evidence>
<keyword evidence="3" id="KW-0413">Isomerase</keyword>
<dbReference type="OrthoDB" id="120856at2"/>
<dbReference type="RefSeq" id="WP_109672997.1">
    <property type="nucleotide sequence ID" value="NZ_QGDT01000001.1"/>
</dbReference>
<keyword evidence="1" id="KW-0732">Signal</keyword>
<comment type="caution">
    <text evidence="3">The sequence shown here is derived from an EMBL/GenBank/DDBJ whole genome shotgun (WGS) entry which is preliminary data.</text>
</comment>
<feature type="chain" id="PRO_5016260427" evidence="1">
    <location>
        <begin position="20"/>
        <end position="143"/>
    </location>
</feature>